<dbReference type="PANTHER" id="PTHR13947">
    <property type="entry name" value="GNAT FAMILY N-ACETYLTRANSFERASE"/>
    <property type="match status" value="1"/>
</dbReference>
<keyword evidence="4" id="KW-1185">Reference proteome</keyword>
<protein>
    <submittedName>
        <fullName evidence="3">Acetyltransferase, GNAT family</fullName>
    </submittedName>
</protein>
<dbReference type="Pfam" id="PF13508">
    <property type="entry name" value="Acetyltransf_7"/>
    <property type="match status" value="1"/>
</dbReference>
<dbReference type="SUPFAM" id="SSF55729">
    <property type="entry name" value="Acyl-CoA N-acyltransferases (Nat)"/>
    <property type="match status" value="1"/>
</dbReference>
<gene>
    <name evidence="3" type="ORF">BGL_1c31730</name>
</gene>
<dbReference type="Gene3D" id="3.40.630.30">
    <property type="match status" value="1"/>
</dbReference>
<dbReference type="CDD" id="cd04301">
    <property type="entry name" value="NAT_SF"/>
    <property type="match status" value="1"/>
</dbReference>
<reference evidence="4" key="1">
    <citation type="submission" date="2011-03" db="EMBL/GenBank/DDBJ databases">
        <authorList>
            <person name="Voget S."/>
            <person name="Streit W.R."/>
            <person name="Jaeger K.E."/>
            <person name="Daniel R."/>
        </authorList>
    </citation>
    <scope>NUCLEOTIDE SEQUENCE [LARGE SCALE GENOMIC DNA]</scope>
    <source>
        <strain evidence="4">PG1</strain>
    </source>
</reference>
<reference evidence="3 4" key="2">
    <citation type="journal article" date="2016" name="Appl. Microbiol. Biotechnol.">
        <title>Mutations improving production and secretion of extracellular lipase by Burkholderia glumae PG1.</title>
        <authorList>
            <person name="Knapp A."/>
            <person name="Voget S."/>
            <person name="Gao R."/>
            <person name="Zaburannyi N."/>
            <person name="Krysciak D."/>
            <person name="Breuer M."/>
            <person name="Hauer B."/>
            <person name="Streit W.R."/>
            <person name="Muller R."/>
            <person name="Daniel R."/>
            <person name="Jaeger K.E."/>
        </authorList>
    </citation>
    <scope>NUCLEOTIDE SEQUENCE [LARGE SCALE GENOMIC DNA]</scope>
    <source>
        <strain evidence="3 4">PG1</strain>
    </source>
</reference>
<dbReference type="PROSITE" id="PS51186">
    <property type="entry name" value="GNAT"/>
    <property type="match status" value="1"/>
</dbReference>
<sequence length="188" mass="19993">MSVDPALPAVSGSAFDPDPVPDIAAPRIVAFEPGHANAAIALILHVQNVEAGVAIPLDAQPELLDIARHFTETGGGFWVALDAAGQVVGTIGLQLKAPGVAVMKKFFVAAAWRGAGKGCASRLFAVLLARARQQRVATLLLDTPAVATRSHAFYRRHGFVEIAAHELPVRHDFPDRDSLLFRLDLPRG</sequence>
<dbReference type="Proteomes" id="UP000031838">
    <property type="component" value="Chromosome 1"/>
</dbReference>
<dbReference type="EMBL" id="CP002580">
    <property type="protein sequence ID" value="AJK47648.1"/>
    <property type="molecule type" value="Genomic_DNA"/>
</dbReference>
<dbReference type="InterPro" id="IPR050769">
    <property type="entry name" value="NAT_camello-type"/>
</dbReference>
<dbReference type="PANTHER" id="PTHR13947:SF37">
    <property type="entry name" value="LD18367P"/>
    <property type="match status" value="1"/>
</dbReference>
<organism evidence="3 4">
    <name type="scientific">Burkholderia plantarii</name>
    <dbReference type="NCBI Taxonomy" id="41899"/>
    <lineage>
        <taxon>Bacteria</taxon>
        <taxon>Pseudomonadati</taxon>
        <taxon>Pseudomonadota</taxon>
        <taxon>Betaproteobacteria</taxon>
        <taxon>Burkholderiales</taxon>
        <taxon>Burkholderiaceae</taxon>
        <taxon>Burkholderia</taxon>
    </lineage>
</organism>
<dbReference type="AlphaFoldDB" id="A0A0B6RW59"/>
<accession>A0A0B6RW59</accession>
<feature type="domain" description="N-acetyltransferase" evidence="2">
    <location>
        <begin position="38"/>
        <end position="186"/>
    </location>
</feature>
<evidence type="ECO:0000313" key="4">
    <source>
        <dbReference type="Proteomes" id="UP000031838"/>
    </source>
</evidence>
<proteinExistence type="predicted"/>
<evidence type="ECO:0000259" key="2">
    <source>
        <dbReference type="PROSITE" id="PS51186"/>
    </source>
</evidence>
<name>A0A0B6RW59_BURPL</name>
<keyword evidence="1 3" id="KW-0808">Transferase</keyword>
<evidence type="ECO:0000256" key="1">
    <source>
        <dbReference type="ARBA" id="ARBA00022679"/>
    </source>
</evidence>
<dbReference type="GO" id="GO:0008080">
    <property type="term" value="F:N-acetyltransferase activity"/>
    <property type="evidence" value="ECO:0007669"/>
    <property type="project" value="InterPro"/>
</dbReference>
<evidence type="ECO:0000313" key="3">
    <source>
        <dbReference type="EMBL" id="AJK47648.1"/>
    </source>
</evidence>
<dbReference type="InterPro" id="IPR000182">
    <property type="entry name" value="GNAT_dom"/>
</dbReference>
<dbReference type="RefSeq" id="WP_080937240.1">
    <property type="nucleotide sequence ID" value="NZ_BSTO01000025.1"/>
</dbReference>
<dbReference type="HOGENOM" id="CLU_013985_11_7_4"/>
<dbReference type="KEGG" id="bgp:BGL_1c31730"/>
<dbReference type="InterPro" id="IPR016181">
    <property type="entry name" value="Acyl_CoA_acyltransferase"/>
</dbReference>
<dbReference type="KEGG" id="bpla:bpln_1g30750"/>